<keyword evidence="9 15" id="KW-0547">Nucleotide-binding</keyword>
<evidence type="ECO:0000256" key="14">
    <source>
        <dbReference type="ARBA" id="ARBA00047700"/>
    </source>
</evidence>
<keyword evidence="11 15" id="KW-0067">ATP-binding</keyword>
<dbReference type="FunFam" id="3.30.1490.20:FF:000010">
    <property type="entry name" value="Phosphoenolpyruvate synthase"/>
    <property type="match status" value="1"/>
</dbReference>
<evidence type="ECO:0000313" key="21">
    <source>
        <dbReference type="Proteomes" id="UP000178880"/>
    </source>
</evidence>
<keyword evidence="16" id="KW-0472">Membrane</keyword>
<dbReference type="PIRSF" id="PIRSF000854">
    <property type="entry name" value="PEP_synthase"/>
    <property type="match status" value="1"/>
</dbReference>
<dbReference type="InterPro" id="IPR023151">
    <property type="entry name" value="PEP_util_CS"/>
</dbReference>
<evidence type="ECO:0000256" key="5">
    <source>
        <dbReference type="ARBA" id="ARBA00011996"/>
    </source>
</evidence>
<sequence length="826" mass="91320">MNMKKSFTISFEKVGIKDVGLVGGKNASLGEMIRTLRVKGVPVPSGFIVTAAAYFYFLKKTGLDIFIRATLKGLNTKNLKQLHERGSTIRYEIMHTKFPKELSAEIVRAYRELEKRYGKNADVAVRSSATAEDLPGASFAGEQESYLGIRGAEEVLAAVRATMASLFTDRAISYRVDRGFDHFKVGLSAGVQKMVRSDRACSGVMFSLDTESGFPNVVLINGSWGLGEMIVKGEVTPDEFFVWKEGLTKGVKHPIIEKKLGVKLQKMVYHAGHAIQQTKIVPTTPQERDKFVLTNKEVAELARWAMIIEKHYTDHYKKWTPMDMEWAKDGVTGELFIVQARPETIQAGRDFSKVKEYQLSGAGSQKVICQGAAVGSKIATGKARVILDAKRIRQFKKGEVLVTDMTDPDWEPIMKIASAIITDKGGRTSHAAIVSRELGIPAVVGTETATKVLKTGDPLTVDTTGSAGNVYRGSLKFKVVEHDLKKIPKTKTHIMVNVAIPDSAFALSFLPNRGVGLAREEFIIASKMGVHPLALLNMKKLAPAVRKAIEVKMRGWTSPTQYYIDNLAFGIAKIGAAFHPNPVIVRFSDFKTNEYRTLLGGEKFEPQEENPMLGWRGASRYYDPKFKPAFMLEVAALKKVREDMGLTNVIPMVPFCRTVEEGIKVQEVMAEGGLVTKYMTTRKAKGSIRVYQRRNLRSSAQHTPVLMMCEIPSNVLLANEFLDIFDGMSIGSNDLTQLTLGLDRDSGIVTKIANENNEAVKKLIADVIKICRGRRKYIGICGQGPSDYPDFAAFLVEKGIESMSLNPDTVVRTTIAVAKKEKGRGR</sequence>
<evidence type="ECO:0000256" key="3">
    <source>
        <dbReference type="ARBA" id="ARBA00004742"/>
    </source>
</evidence>
<evidence type="ECO:0000256" key="13">
    <source>
        <dbReference type="ARBA" id="ARBA00033470"/>
    </source>
</evidence>
<evidence type="ECO:0000256" key="15">
    <source>
        <dbReference type="PIRNR" id="PIRNR000854"/>
    </source>
</evidence>
<evidence type="ECO:0000259" key="19">
    <source>
        <dbReference type="Pfam" id="PF02896"/>
    </source>
</evidence>
<proteinExistence type="inferred from homology"/>
<dbReference type="InterPro" id="IPR002192">
    <property type="entry name" value="PPDK_AMP/ATP-bd"/>
</dbReference>
<dbReference type="GO" id="GO:0005524">
    <property type="term" value="F:ATP binding"/>
    <property type="evidence" value="ECO:0007669"/>
    <property type="project" value="UniProtKB-KW"/>
</dbReference>
<dbReference type="Pfam" id="PF00391">
    <property type="entry name" value="PEP-utilizers"/>
    <property type="match status" value="1"/>
</dbReference>
<dbReference type="Proteomes" id="UP000178880">
    <property type="component" value="Unassembled WGS sequence"/>
</dbReference>
<dbReference type="InterPro" id="IPR008279">
    <property type="entry name" value="PEP-util_enz_mobile_dom"/>
</dbReference>
<accession>A0A1G2CFW8</accession>
<dbReference type="FunFam" id="3.30.470.20:FF:000017">
    <property type="entry name" value="Phosphoenolpyruvate synthase"/>
    <property type="match status" value="1"/>
</dbReference>
<dbReference type="EC" id="2.7.9.2" evidence="5 15"/>
<feature type="domain" description="PEP-utilising enzyme mobile" evidence="17">
    <location>
        <begin position="395"/>
        <end position="463"/>
    </location>
</feature>
<keyword evidence="20" id="KW-0670">Pyruvate</keyword>
<dbReference type="Gene3D" id="3.30.1490.20">
    <property type="entry name" value="ATP-grasp fold, A domain"/>
    <property type="match status" value="1"/>
</dbReference>
<evidence type="ECO:0000256" key="8">
    <source>
        <dbReference type="ARBA" id="ARBA00022723"/>
    </source>
</evidence>
<gene>
    <name evidence="20" type="ORF">A2945_04590</name>
</gene>
<dbReference type="SUPFAM" id="SSF56059">
    <property type="entry name" value="Glutathione synthetase ATP-binding domain-like"/>
    <property type="match status" value="1"/>
</dbReference>
<dbReference type="Gene3D" id="3.20.20.60">
    <property type="entry name" value="Phosphoenolpyruvate-binding domains"/>
    <property type="match status" value="1"/>
</dbReference>
<evidence type="ECO:0000259" key="18">
    <source>
        <dbReference type="Pfam" id="PF01326"/>
    </source>
</evidence>
<dbReference type="InterPro" id="IPR015813">
    <property type="entry name" value="Pyrv/PenolPyrv_kinase-like_dom"/>
</dbReference>
<keyword evidence="7 15" id="KW-0808">Transferase</keyword>
<dbReference type="InterPro" id="IPR013815">
    <property type="entry name" value="ATP_grasp_subdomain_1"/>
</dbReference>
<dbReference type="PROSITE" id="PS00370">
    <property type="entry name" value="PEP_ENZYMES_PHOS_SITE"/>
    <property type="match status" value="1"/>
</dbReference>
<dbReference type="Pfam" id="PF02896">
    <property type="entry name" value="PEP-utilizers_C"/>
    <property type="match status" value="1"/>
</dbReference>
<dbReference type="AlphaFoldDB" id="A0A1G2CFW8"/>
<dbReference type="InterPro" id="IPR036637">
    <property type="entry name" value="Phosphohistidine_dom_sf"/>
</dbReference>
<dbReference type="SUPFAM" id="SSF51621">
    <property type="entry name" value="Phosphoenolpyruvate/pyruvate domain"/>
    <property type="match status" value="1"/>
</dbReference>
<dbReference type="PANTHER" id="PTHR43030">
    <property type="entry name" value="PHOSPHOENOLPYRUVATE SYNTHASE"/>
    <property type="match status" value="1"/>
</dbReference>
<dbReference type="STRING" id="1798650.A2945_04590"/>
<evidence type="ECO:0000256" key="1">
    <source>
        <dbReference type="ARBA" id="ARBA00001946"/>
    </source>
</evidence>
<evidence type="ECO:0000259" key="17">
    <source>
        <dbReference type="Pfam" id="PF00391"/>
    </source>
</evidence>
<dbReference type="GO" id="GO:0006094">
    <property type="term" value="P:gluconeogenesis"/>
    <property type="evidence" value="ECO:0007669"/>
    <property type="project" value="UniProtKB-UniPathway"/>
</dbReference>
<protein>
    <recommendedName>
        <fullName evidence="6 15">Phosphoenolpyruvate synthase</fullName>
        <shortName evidence="15">PEP synthase</shortName>
        <ecNumber evidence="5 15">2.7.9.2</ecNumber>
    </recommendedName>
    <alternativeName>
        <fullName evidence="13 15">Pyruvate, water dikinase</fullName>
    </alternativeName>
</protein>
<dbReference type="Pfam" id="PF01326">
    <property type="entry name" value="PPDK_N"/>
    <property type="match status" value="1"/>
</dbReference>
<dbReference type="InterPro" id="IPR040442">
    <property type="entry name" value="Pyrv_kinase-like_dom_sf"/>
</dbReference>
<comment type="catalytic activity">
    <reaction evidence="14 15">
        <text>pyruvate + ATP + H2O = phosphoenolpyruvate + AMP + phosphate + 2 H(+)</text>
        <dbReference type="Rhea" id="RHEA:11364"/>
        <dbReference type="ChEBI" id="CHEBI:15361"/>
        <dbReference type="ChEBI" id="CHEBI:15377"/>
        <dbReference type="ChEBI" id="CHEBI:15378"/>
        <dbReference type="ChEBI" id="CHEBI:30616"/>
        <dbReference type="ChEBI" id="CHEBI:43474"/>
        <dbReference type="ChEBI" id="CHEBI:58702"/>
        <dbReference type="ChEBI" id="CHEBI:456215"/>
        <dbReference type="EC" id="2.7.9.2"/>
    </reaction>
</comment>
<evidence type="ECO:0000256" key="16">
    <source>
        <dbReference type="SAM" id="Phobius"/>
    </source>
</evidence>
<dbReference type="GO" id="GO:0008986">
    <property type="term" value="F:pyruvate, water dikinase activity"/>
    <property type="evidence" value="ECO:0007669"/>
    <property type="project" value="UniProtKB-EC"/>
</dbReference>
<dbReference type="UniPathway" id="UPA00138"/>
<keyword evidence="16" id="KW-0812">Transmembrane</keyword>
<dbReference type="NCBIfam" id="NF005057">
    <property type="entry name" value="PRK06464.1"/>
    <property type="match status" value="1"/>
</dbReference>
<evidence type="ECO:0000313" key="20">
    <source>
        <dbReference type="EMBL" id="OGZ00276.1"/>
    </source>
</evidence>
<evidence type="ECO:0000256" key="2">
    <source>
        <dbReference type="ARBA" id="ARBA00002988"/>
    </source>
</evidence>
<evidence type="ECO:0000256" key="9">
    <source>
        <dbReference type="ARBA" id="ARBA00022741"/>
    </source>
</evidence>
<comment type="pathway">
    <text evidence="3 15">Carbohydrate biosynthesis; gluconeogenesis.</text>
</comment>
<comment type="function">
    <text evidence="2 15">Catalyzes the phosphorylation of pyruvate to phosphoenolpyruvate.</text>
</comment>
<keyword evidence="12 15" id="KW-0460">Magnesium</keyword>
<name>A0A1G2CFW8_9BACT</name>
<dbReference type="Gene3D" id="3.30.470.20">
    <property type="entry name" value="ATP-grasp fold, B domain"/>
    <property type="match status" value="1"/>
</dbReference>
<comment type="caution">
    <text evidence="20">The sequence shown here is derived from an EMBL/GenBank/DDBJ whole genome shotgun (WGS) entry which is preliminary data.</text>
</comment>
<keyword evidence="16" id="KW-1133">Transmembrane helix</keyword>
<dbReference type="NCBIfam" id="TIGR01418">
    <property type="entry name" value="PEP_synth"/>
    <property type="match status" value="1"/>
</dbReference>
<evidence type="ECO:0000256" key="11">
    <source>
        <dbReference type="ARBA" id="ARBA00022840"/>
    </source>
</evidence>
<feature type="domain" description="Pyruvate phosphate dikinase AMP/ATP-binding" evidence="18">
    <location>
        <begin position="20"/>
        <end position="349"/>
    </location>
</feature>
<feature type="transmembrane region" description="Helical" evidence="16">
    <location>
        <begin position="41"/>
        <end position="58"/>
    </location>
</feature>
<evidence type="ECO:0000256" key="10">
    <source>
        <dbReference type="ARBA" id="ARBA00022777"/>
    </source>
</evidence>
<dbReference type="InterPro" id="IPR000121">
    <property type="entry name" value="PEP_util_C"/>
</dbReference>
<dbReference type="Gene3D" id="3.50.30.10">
    <property type="entry name" value="Phosphohistidine domain"/>
    <property type="match status" value="1"/>
</dbReference>
<keyword evidence="10 15" id="KW-0418">Kinase</keyword>
<evidence type="ECO:0000256" key="7">
    <source>
        <dbReference type="ARBA" id="ARBA00022679"/>
    </source>
</evidence>
<comment type="similarity">
    <text evidence="4 15">Belongs to the PEP-utilizing enzyme family.</text>
</comment>
<dbReference type="PROSITE" id="PS00742">
    <property type="entry name" value="PEP_ENZYMES_2"/>
    <property type="match status" value="1"/>
</dbReference>
<reference evidence="20 21" key="1">
    <citation type="journal article" date="2016" name="Nat. Commun.">
        <title>Thousands of microbial genomes shed light on interconnected biogeochemical processes in an aquifer system.</title>
        <authorList>
            <person name="Anantharaman K."/>
            <person name="Brown C.T."/>
            <person name="Hug L.A."/>
            <person name="Sharon I."/>
            <person name="Castelle C.J."/>
            <person name="Probst A.J."/>
            <person name="Thomas B.C."/>
            <person name="Singh A."/>
            <person name="Wilkins M.J."/>
            <person name="Karaoz U."/>
            <person name="Brodie E.L."/>
            <person name="Williams K.H."/>
            <person name="Hubbard S.S."/>
            <person name="Banfield J.F."/>
        </authorList>
    </citation>
    <scope>NUCLEOTIDE SEQUENCE [LARGE SCALE GENOMIC DNA]</scope>
</reference>
<dbReference type="InterPro" id="IPR018274">
    <property type="entry name" value="PEP_util_AS"/>
</dbReference>
<comment type="cofactor">
    <cofactor evidence="1 15">
        <name>Mg(2+)</name>
        <dbReference type="ChEBI" id="CHEBI:18420"/>
    </cofactor>
</comment>
<evidence type="ECO:0000256" key="4">
    <source>
        <dbReference type="ARBA" id="ARBA00007837"/>
    </source>
</evidence>
<dbReference type="InterPro" id="IPR006319">
    <property type="entry name" value="PEP_synth"/>
</dbReference>
<dbReference type="GO" id="GO:0046872">
    <property type="term" value="F:metal ion binding"/>
    <property type="evidence" value="ECO:0007669"/>
    <property type="project" value="UniProtKB-KW"/>
</dbReference>
<evidence type="ECO:0000256" key="6">
    <source>
        <dbReference type="ARBA" id="ARBA00021623"/>
    </source>
</evidence>
<dbReference type="EMBL" id="MHLA01000005">
    <property type="protein sequence ID" value="OGZ00276.1"/>
    <property type="molecule type" value="Genomic_DNA"/>
</dbReference>
<dbReference type="SUPFAM" id="SSF52009">
    <property type="entry name" value="Phosphohistidine domain"/>
    <property type="match status" value="1"/>
</dbReference>
<keyword evidence="8 15" id="KW-0479">Metal-binding</keyword>
<evidence type="ECO:0000256" key="12">
    <source>
        <dbReference type="ARBA" id="ARBA00022842"/>
    </source>
</evidence>
<feature type="domain" description="PEP-utilising enzyme C-terminal" evidence="19">
    <location>
        <begin position="488"/>
        <end position="820"/>
    </location>
</feature>
<dbReference type="PANTHER" id="PTHR43030:SF1">
    <property type="entry name" value="PHOSPHOENOLPYRUVATE SYNTHASE"/>
    <property type="match status" value="1"/>
</dbReference>
<organism evidence="20 21">
    <name type="scientific">Candidatus Liptonbacteria bacterium RIFCSPLOWO2_01_FULL_52_25</name>
    <dbReference type="NCBI Taxonomy" id="1798650"/>
    <lineage>
        <taxon>Bacteria</taxon>
        <taxon>Candidatus Liptoniibacteriota</taxon>
    </lineage>
</organism>